<evidence type="ECO:0000313" key="1">
    <source>
        <dbReference type="EMBL" id="KYN38082.1"/>
    </source>
</evidence>
<dbReference type="EMBL" id="KQ981679">
    <property type="protein sequence ID" value="KYN38082.1"/>
    <property type="molecule type" value="Genomic_DNA"/>
</dbReference>
<keyword evidence="2" id="KW-1185">Reference proteome</keyword>
<proteinExistence type="predicted"/>
<name>A0A151JW69_9HYME</name>
<dbReference type="STRING" id="34720.A0A151JW69"/>
<sequence length="305" mass="34919">MDTTISISKNRLVFDWYRKPTFSGRFLNLHSNHPIAQKLPVIKHSLSIGTINTMSTESRGVVQITIHSTHDDFSKKLSLFDNSGYRKMFHQILLHEDCVNIQEHSGPIKWRHVRSENNPADALSRGQLPHNVLEKSNVVAGPSWLIKNENKCLKEVTRASKLPEVPKKKNTCLITTCDLSLLERFSSYSKLLRIVAYCLRFRPTYWVSAVHRILAENLEMRKLCARFSASAVKYKIGTSHTLFTFEELNMFTIKVERILNSRPITSLSSDPNDMLVLTSGHYLIDKPLMTARGRPLVCFSESTIY</sequence>
<gene>
    <name evidence="1" type="ORF">ALC56_07540</name>
</gene>
<dbReference type="PANTHER" id="PTHR47331">
    <property type="entry name" value="PHD-TYPE DOMAIN-CONTAINING PROTEIN"/>
    <property type="match status" value="1"/>
</dbReference>
<accession>A0A151JW69</accession>
<reference evidence="1 2" key="1">
    <citation type="submission" date="2016-03" db="EMBL/GenBank/DDBJ databases">
        <title>Trachymyrmex septentrionalis WGS genome.</title>
        <authorList>
            <person name="Nygaard S."/>
            <person name="Hu H."/>
            <person name="Boomsma J."/>
            <person name="Zhang G."/>
        </authorList>
    </citation>
    <scope>NUCLEOTIDE SEQUENCE [LARGE SCALE GENOMIC DNA]</scope>
    <source>
        <strain evidence="1">Tsep2-gDNA-1</strain>
        <tissue evidence="1">Whole body</tissue>
    </source>
</reference>
<dbReference type="Proteomes" id="UP000078541">
    <property type="component" value="Unassembled WGS sequence"/>
</dbReference>
<protein>
    <submittedName>
        <fullName evidence="1">Uncharacterized protein</fullName>
    </submittedName>
</protein>
<organism evidence="1 2">
    <name type="scientific">Trachymyrmex septentrionalis</name>
    <dbReference type="NCBI Taxonomy" id="34720"/>
    <lineage>
        <taxon>Eukaryota</taxon>
        <taxon>Metazoa</taxon>
        <taxon>Ecdysozoa</taxon>
        <taxon>Arthropoda</taxon>
        <taxon>Hexapoda</taxon>
        <taxon>Insecta</taxon>
        <taxon>Pterygota</taxon>
        <taxon>Neoptera</taxon>
        <taxon>Endopterygota</taxon>
        <taxon>Hymenoptera</taxon>
        <taxon>Apocrita</taxon>
        <taxon>Aculeata</taxon>
        <taxon>Formicoidea</taxon>
        <taxon>Formicidae</taxon>
        <taxon>Myrmicinae</taxon>
        <taxon>Trachymyrmex</taxon>
    </lineage>
</organism>
<evidence type="ECO:0000313" key="2">
    <source>
        <dbReference type="Proteomes" id="UP000078541"/>
    </source>
</evidence>
<dbReference type="AlphaFoldDB" id="A0A151JW69"/>